<dbReference type="STRING" id="329186.SAMN02927925_01233"/>
<name>A0A1G4VLI9_9FLAO</name>
<sequence>MKNKFYLLTVAFSVLFISCSSDDSNGGSGSTPDTNFSIPLSNGKYWTYDVVAQAGNSRDSLYISGDSIIGSNTYKRFEVKNDIATGFYSSSLRNNGVRESDNKLLLTGDLSLASGQQLPIDLDVSLIDFIIFKKGATLDELLSTKTGTIQQTVQGFPLTINYSLKSKGGESIPNYTSPNGDIYTNVRTSKILLNASITTVQDFNGFPVTITILSDQQILASTQYIANNIGVVYTNTVTTYTINQTIADQFGIPASDTQTQEEFLDTHN</sequence>
<reference evidence="2 3" key="1">
    <citation type="submission" date="2016-10" db="EMBL/GenBank/DDBJ databases">
        <authorList>
            <person name="de Groot N.N."/>
        </authorList>
    </citation>
    <scope>NUCLEOTIDE SEQUENCE [LARGE SCALE GENOMIC DNA]</scope>
    <source>
        <strain evidence="2 3">CGMCC 1.3801</strain>
    </source>
</reference>
<dbReference type="EMBL" id="FMTY01000002">
    <property type="protein sequence ID" value="SCX07821.1"/>
    <property type="molecule type" value="Genomic_DNA"/>
</dbReference>
<dbReference type="AlphaFoldDB" id="A0A1G4VLI9"/>
<evidence type="ECO:0000313" key="2">
    <source>
        <dbReference type="EMBL" id="SCX07821.1"/>
    </source>
</evidence>
<protein>
    <recommendedName>
        <fullName evidence="4">Lipoprotein</fullName>
    </recommendedName>
</protein>
<feature type="signal peptide" evidence="1">
    <location>
        <begin position="1"/>
        <end position="23"/>
    </location>
</feature>
<proteinExistence type="predicted"/>
<dbReference type="eggNOG" id="ENOG5032WCC">
    <property type="taxonomic scope" value="Bacteria"/>
</dbReference>
<evidence type="ECO:0000256" key="1">
    <source>
        <dbReference type="SAM" id="SignalP"/>
    </source>
</evidence>
<feature type="chain" id="PRO_5010277768" description="Lipoprotein" evidence="1">
    <location>
        <begin position="24"/>
        <end position="268"/>
    </location>
</feature>
<keyword evidence="1" id="KW-0732">Signal</keyword>
<accession>A0A1G4VLI9</accession>
<dbReference type="RefSeq" id="WP_023576807.1">
    <property type="nucleotide sequence ID" value="NZ_CBCSBQ010000009.1"/>
</dbReference>
<gene>
    <name evidence="2" type="ORF">SAMN02927925_01233</name>
</gene>
<evidence type="ECO:0000313" key="3">
    <source>
        <dbReference type="Proteomes" id="UP000182124"/>
    </source>
</evidence>
<evidence type="ECO:0008006" key="4">
    <source>
        <dbReference type="Google" id="ProtNLM"/>
    </source>
</evidence>
<dbReference type="Proteomes" id="UP000182124">
    <property type="component" value="Unassembled WGS sequence"/>
</dbReference>
<dbReference type="PROSITE" id="PS51257">
    <property type="entry name" value="PROKAR_LIPOPROTEIN"/>
    <property type="match status" value="1"/>
</dbReference>
<organism evidence="2 3">
    <name type="scientific">Flavobacterium saliperosum</name>
    <dbReference type="NCBI Taxonomy" id="329186"/>
    <lineage>
        <taxon>Bacteria</taxon>
        <taxon>Pseudomonadati</taxon>
        <taxon>Bacteroidota</taxon>
        <taxon>Flavobacteriia</taxon>
        <taxon>Flavobacteriales</taxon>
        <taxon>Flavobacteriaceae</taxon>
        <taxon>Flavobacterium</taxon>
    </lineage>
</organism>